<dbReference type="AlphaFoldDB" id="A0A1H8YJL0"/>
<dbReference type="RefSeq" id="WP_091625483.1">
    <property type="nucleotide sequence ID" value="NZ_FOEF01000020.1"/>
</dbReference>
<keyword evidence="2" id="KW-1185">Reference proteome</keyword>
<dbReference type="OrthoDB" id="9992005at2"/>
<sequence>MSIDATARTAPRYGHAVGCRTVAELEARLSCPVVHVDPGTGMSHALDEHLAAGFDIESASDGWVVLRRASVRFVLAVTARGAVR</sequence>
<gene>
    <name evidence="1" type="ORF">SAMN04489732_1208</name>
</gene>
<name>A0A1H8YJL0_9PSEU</name>
<proteinExistence type="predicted"/>
<evidence type="ECO:0000313" key="1">
    <source>
        <dbReference type="EMBL" id="SEP52345.1"/>
    </source>
</evidence>
<evidence type="ECO:0000313" key="2">
    <source>
        <dbReference type="Proteomes" id="UP000198582"/>
    </source>
</evidence>
<organism evidence="1 2">
    <name type="scientific">Amycolatopsis saalfeldensis</name>
    <dbReference type="NCBI Taxonomy" id="394193"/>
    <lineage>
        <taxon>Bacteria</taxon>
        <taxon>Bacillati</taxon>
        <taxon>Actinomycetota</taxon>
        <taxon>Actinomycetes</taxon>
        <taxon>Pseudonocardiales</taxon>
        <taxon>Pseudonocardiaceae</taxon>
        <taxon>Amycolatopsis</taxon>
    </lineage>
</organism>
<protein>
    <submittedName>
        <fullName evidence="1">Uncharacterized protein</fullName>
    </submittedName>
</protein>
<dbReference type="Proteomes" id="UP000198582">
    <property type="component" value="Unassembled WGS sequence"/>
</dbReference>
<accession>A0A1H8YJL0</accession>
<reference evidence="1 2" key="1">
    <citation type="submission" date="2016-10" db="EMBL/GenBank/DDBJ databases">
        <authorList>
            <person name="de Groot N.N."/>
        </authorList>
    </citation>
    <scope>NUCLEOTIDE SEQUENCE [LARGE SCALE GENOMIC DNA]</scope>
    <source>
        <strain evidence="1 2">DSM 44993</strain>
    </source>
</reference>
<dbReference type="EMBL" id="FOEF01000020">
    <property type="protein sequence ID" value="SEP52345.1"/>
    <property type="molecule type" value="Genomic_DNA"/>
</dbReference>